<keyword evidence="3" id="KW-1185">Reference proteome</keyword>
<evidence type="ECO:0000259" key="1">
    <source>
        <dbReference type="Pfam" id="PF00934"/>
    </source>
</evidence>
<gene>
    <name evidence="2" type="ORF">F6B93_18395</name>
</gene>
<dbReference type="InterPro" id="IPR000084">
    <property type="entry name" value="PE-PGRS_N"/>
</dbReference>
<reference evidence="2" key="1">
    <citation type="submission" date="2019-12" db="EMBL/GenBank/DDBJ databases">
        <title>Mycobacterium spongiae sp. nov.</title>
        <authorList>
            <person name="Stinear T."/>
        </authorList>
    </citation>
    <scope>NUCLEOTIDE SEQUENCE</scope>
    <source>
        <strain evidence="2">FSD4b-SM</strain>
    </source>
</reference>
<dbReference type="KEGG" id="mspg:F6B93_18395"/>
<evidence type="ECO:0000313" key="3">
    <source>
        <dbReference type="Proteomes" id="UP000682202"/>
    </source>
</evidence>
<dbReference type="Proteomes" id="UP000682202">
    <property type="component" value="Chromosome"/>
</dbReference>
<dbReference type="RefSeq" id="WP_211696368.1">
    <property type="nucleotide sequence ID" value="NZ_CP046600.1"/>
</dbReference>
<sequence>MSWVIAAPEYVAAAANDLAGIGSTLNQANAAASAPISAVLPAGADEVSAGIAALFGAHAQAYQALSAQAALFHQQFVQLMGTGATHYADAEVANERPMQHTDALISDPALAATGRVPVGGAPGVGAGTGGAGWASGNEASSWAGQAGASGESAGVLGTGGTGAAGAEGAATDLGATGHTGGSLAGTGGMLYGVGAAGGLANSGGNGGESGFGGSGGYLFAQGLMDTLGVEATGSVPSVGLDGASGPVDGGVAGAREWLPGEGGAVGNGGNGGVLRPLPGFADGTGDSGLTVAAADAGVSGNSIVAADGRAQAAGVAASFGA</sequence>
<proteinExistence type="predicted"/>
<dbReference type="SUPFAM" id="SSF140459">
    <property type="entry name" value="PE/PPE dimer-like"/>
    <property type="match status" value="1"/>
</dbReference>
<evidence type="ECO:0000313" key="2">
    <source>
        <dbReference type="EMBL" id="QUR68784.1"/>
    </source>
</evidence>
<organism evidence="2 3">
    <name type="scientific">Mycobacterium spongiae</name>
    <dbReference type="NCBI Taxonomy" id="886343"/>
    <lineage>
        <taxon>Bacteria</taxon>
        <taxon>Bacillati</taxon>
        <taxon>Actinomycetota</taxon>
        <taxon>Actinomycetes</taxon>
        <taxon>Mycobacteriales</taxon>
        <taxon>Mycobacteriaceae</taxon>
        <taxon>Mycobacterium</taxon>
    </lineage>
</organism>
<dbReference type="EMBL" id="CP046600">
    <property type="protein sequence ID" value="QUR68784.1"/>
    <property type="molecule type" value="Genomic_DNA"/>
</dbReference>
<accession>A0A975JZV7</accession>
<protein>
    <submittedName>
        <fullName evidence="2">PE domain-containing protein</fullName>
    </submittedName>
</protein>
<feature type="domain" description="PE" evidence="1">
    <location>
        <begin position="4"/>
        <end position="94"/>
    </location>
</feature>
<name>A0A975JZV7_9MYCO</name>
<dbReference type="FunFam" id="1.10.287.850:FF:000001">
    <property type="entry name" value="PE_PGRS39"/>
    <property type="match status" value="1"/>
</dbReference>
<dbReference type="InterPro" id="IPR038332">
    <property type="entry name" value="PPE_sf"/>
</dbReference>
<dbReference type="Pfam" id="PF00934">
    <property type="entry name" value="PE"/>
    <property type="match status" value="1"/>
</dbReference>
<dbReference type="AlphaFoldDB" id="A0A975JZV7"/>
<dbReference type="Gene3D" id="1.10.287.850">
    <property type="entry name" value="HP0062-like domain"/>
    <property type="match status" value="1"/>
</dbReference>